<feature type="compositionally biased region" description="Basic and acidic residues" evidence="1">
    <location>
        <begin position="34"/>
        <end position="51"/>
    </location>
</feature>
<comment type="caution">
    <text evidence="2">The sequence shown here is derived from an EMBL/GenBank/DDBJ whole genome shotgun (WGS) entry which is preliminary data.</text>
</comment>
<feature type="region of interest" description="Disordered" evidence="1">
    <location>
        <begin position="1"/>
        <end position="59"/>
    </location>
</feature>
<accession>A0A8H6IQY3</accession>
<feature type="region of interest" description="Disordered" evidence="1">
    <location>
        <begin position="71"/>
        <end position="95"/>
    </location>
</feature>
<evidence type="ECO:0000313" key="3">
    <source>
        <dbReference type="Proteomes" id="UP000639643"/>
    </source>
</evidence>
<dbReference type="Proteomes" id="UP000639643">
    <property type="component" value="Unassembled WGS sequence"/>
</dbReference>
<protein>
    <submittedName>
        <fullName evidence="2">Uncharacterized protein</fullName>
    </submittedName>
</protein>
<gene>
    <name evidence="2" type="ORF">CMUS01_16200</name>
</gene>
<dbReference type="OrthoDB" id="4825306at2759"/>
<proteinExistence type="predicted"/>
<dbReference type="AlphaFoldDB" id="A0A8H6IQY3"/>
<name>A0A8H6IQY3_9PEZI</name>
<organism evidence="2 3">
    <name type="scientific">Colletotrichum musicola</name>
    <dbReference type="NCBI Taxonomy" id="2175873"/>
    <lineage>
        <taxon>Eukaryota</taxon>
        <taxon>Fungi</taxon>
        <taxon>Dikarya</taxon>
        <taxon>Ascomycota</taxon>
        <taxon>Pezizomycotina</taxon>
        <taxon>Sordariomycetes</taxon>
        <taxon>Hypocreomycetidae</taxon>
        <taxon>Glomerellales</taxon>
        <taxon>Glomerellaceae</taxon>
        <taxon>Colletotrichum</taxon>
        <taxon>Colletotrichum orchidearum species complex</taxon>
    </lineage>
</organism>
<reference evidence="2" key="1">
    <citation type="journal article" date="2020" name="Phytopathology">
        <title>Genome Sequence Resources of Colletotrichum truncatum, C. plurivorum, C. musicola, and C. sojae: Four Species Pathogenic to Soybean (Glycine max).</title>
        <authorList>
            <person name="Rogerio F."/>
            <person name="Boufleur T.R."/>
            <person name="Ciampi-Guillardi M."/>
            <person name="Sukno S.A."/>
            <person name="Thon M.R."/>
            <person name="Massola Junior N.S."/>
            <person name="Baroncelli R."/>
        </authorList>
    </citation>
    <scope>NUCLEOTIDE SEQUENCE</scope>
    <source>
        <strain evidence="2">LFN0074</strain>
    </source>
</reference>
<sequence>MSGIPFTAGSEASGGWPKHRGPFPEFEPGPADFKAARKDQMRAEKQRREEIEGPSFTTTFTRSLRSSFIGRMFASDPEKPKKQRVERNRDGIPIN</sequence>
<evidence type="ECO:0000256" key="1">
    <source>
        <dbReference type="SAM" id="MobiDB-lite"/>
    </source>
</evidence>
<evidence type="ECO:0000313" key="2">
    <source>
        <dbReference type="EMBL" id="KAF6791998.1"/>
    </source>
</evidence>
<dbReference type="EMBL" id="WIGM01001666">
    <property type="protein sequence ID" value="KAF6791998.1"/>
    <property type="molecule type" value="Genomic_DNA"/>
</dbReference>
<feature type="compositionally biased region" description="Basic and acidic residues" evidence="1">
    <location>
        <begin position="76"/>
        <end position="95"/>
    </location>
</feature>
<keyword evidence="3" id="KW-1185">Reference proteome</keyword>